<dbReference type="EMBL" id="BX284604">
    <property type="protein sequence ID" value="CAA92976.1"/>
    <property type="molecule type" value="Genomic_DNA"/>
</dbReference>
<dbReference type="InterPro" id="IPR052823">
    <property type="entry name" value="SXP/RAL-2_related"/>
</dbReference>
<dbReference type="GeneID" id="188133"/>
<evidence type="ECO:0000313" key="4">
    <source>
        <dbReference type="EMBL" id="CAA92976.1"/>
    </source>
</evidence>
<dbReference type="PANTHER" id="PTHR21593">
    <property type="entry name" value="PRION-LIKE- Q/N-RICH -DOMAIN-BEARING PROTEIN PROTEIN"/>
    <property type="match status" value="1"/>
</dbReference>
<feature type="signal peptide" evidence="2">
    <location>
        <begin position="1"/>
        <end position="18"/>
    </location>
</feature>
<dbReference type="RefSeq" id="NP_502075.1">
    <property type="nucleotide sequence ID" value="NM_069674.2"/>
</dbReference>
<dbReference type="WormBase" id="T05E11.8">
    <property type="protein sequence ID" value="CE06367"/>
    <property type="gene ID" value="WBGene00011484"/>
    <property type="gene designation" value="srlf-24"/>
</dbReference>
<feature type="chain" id="PRO_5004201057" evidence="2">
    <location>
        <begin position="19"/>
        <end position="202"/>
    </location>
</feature>
<name>Q22237_CAEEL</name>
<organism evidence="4 5">
    <name type="scientific">Caenorhabditis elegans</name>
    <dbReference type="NCBI Taxonomy" id="6239"/>
    <lineage>
        <taxon>Eukaryota</taxon>
        <taxon>Metazoa</taxon>
        <taxon>Ecdysozoa</taxon>
        <taxon>Nematoda</taxon>
        <taxon>Chromadorea</taxon>
        <taxon>Rhabditida</taxon>
        <taxon>Rhabditina</taxon>
        <taxon>Rhabditomorpha</taxon>
        <taxon>Rhabditoidea</taxon>
        <taxon>Rhabditidae</taxon>
        <taxon>Peloderinae</taxon>
        <taxon>Caenorhabditis</taxon>
    </lineage>
</organism>
<dbReference type="PhylomeDB" id="Q22237"/>
<evidence type="ECO:0000313" key="6">
    <source>
        <dbReference type="WormBase" id="T05E11.8"/>
    </source>
</evidence>
<dbReference type="AlphaFoldDB" id="Q22237"/>
<keyword evidence="2" id="KW-0732">Signal</keyword>
<sequence>MAQNLIFITIALVAIVNAGPGEEREKGPGEHKRGGKHHGFPSFFGNVSAEGRKEIAVVFKNENLTLAQADTQIASLAEKYGFAAAYKEHKEKEAVRQAETKKNTTTVINNLSSVATKLSAIRENKDQTRKAQHEAIEALRNENGVEVDTIEFIAKRSRGFGGRHGGRKGGKGGKHFGKKNGDKKRGPHGGDEEGKKTKEAAQ</sequence>
<evidence type="ECO:0000256" key="1">
    <source>
        <dbReference type="SAM" id="MobiDB-lite"/>
    </source>
</evidence>
<dbReference type="IntAct" id="Q22237">
    <property type="interactions" value="1"/>
</dbReference>
<feature type="compositionally biased region" description="Basic and acidic residues" evidence="1">
    <location>
        <begin position="179"/>
        <end position="202"/>
    </location>
</feature>
<feature type="compositionally biased region" description="Basic and acidic residues" evidence="1">
    <location>
        <begin position="21"/>
        <end position="32"/>
    </location>
</feature>
<dbReference type="OrthoDB" id="5873473at2759"/>
<evidence type="ECO:0000256" key="2">
    <source>
        <dbReference type="SAM" id="SignalP"/>
    </source>
</evidence>
<dbReference type="OMA" id="EKGPGEH"/>
<dbReference type="Pfam" id="PF02520">
    <property type="entry name" value="ANIS5_cation-bd"/>
    <property type="match status" value="1"/>
</dbReference>
<evidence type="ECO:0000313" key="5">
    <source>
        <dbReference type="Proteomes" id="UP000001940"/>
    </source>
</evidence>
<feature type="region of interest" description="Disordered" evidence="1">
    <location>
        <begin position="20"/>
        <end position="43"/>
    </location>
</feature>
<dbReference type="KEGG" id="cel:CELE_T05E11.8"/>
<feature type="region of interest" description="Disordered" evidence="1">
    <location>
        <begin position="156"/>
        <end position="202"/>
    </location>
</feature>
<dbReference type="UCSC" id="T05E11.8">
    <property type="organism name" value="c. elegans"/>
</dbReference>
<dbReference type="PIR" id="T24524">
    <property type="entry name" value="T24524"/>
</dbReference>
<dbReference type="AGR" id="WB:WBGene00011484"/>
<feature type="compositionally biased region" description="Basic residues" evidence="1">
    <location>
        <begin position="164"/>
        <end position="178"/>
    </location>
</feature>
<evidence type="ECO:0000259" key="3">
    <source>
        <dbReference type="Pfam" id="PF02520"/>
    </source>
</evidence>
<reference evidence="4 5" key="1">
    <citation type="journal article" date="1998" name="Science">
        <title>Genome sequence of the nematode C. elegans: a platform for investigating biology.</title>
        <authorList>
            <consortium name="The C. elegans sequencing consortium"/>
            <person name="Sulson J.E."/>
            <person name="Waterston R."/>
        </authorList>
    </citation>
    <scope>NUCLEOTIDE SEQUENCE [LARGE SCALE GENOMIC DNA]</scope>
    <source>
        <strain evidence="4 5">Bristol N2</strain>
    </source>
</reference>
<gene>
    <name evidence="4 6" type="primary">srlf-24</name>
    <name evidence="4" type="ORF">CELE_T05E11.8</name>
    <name evidence="6" type="ORF">T05E11.8</name>
</gene>
<protein>
    <submittedName>
        <fullName evidence="4">SXP/RAL-2 family protein Ani s 5-like cation-binding domain-containing protein</fullName>
    </submittedName>
</protein>
<dbReference type="InParanoid" id="Q22237"/>
<dbReference type="HOGENOM" id="CLU_084863_1_0_1"/>
<dbReference type="InterPro" id="IPR003677">
    <property type="entry name" value="ANIS5_cation-bd"/>
</dbReference>
<dbReference type="SMR" id="Q22237"/>
<keyword evidence="5" id="KW-1185">Reference proteome</keyword>
<proteinExistence type="predicted"/>
<dbReference type="CTD" id="188133"/>
<dbReference type="PANTHER" id="PTHR21593:SF4">
    <property type="entry name" value="SXP_RAL-2 FAMILY PROTEIN ANI S 5-LIKE CATION-BINDING DOMAIN-CONTAINING PROTEIN"/>
    <property type="match status" value="1"/>
</dbReference>
<dbReference type="eggNOG" id="ENOG502TG4N">
    <property type="taxonomic scope" value="Eukaryota"/>
</dbReference>
<dbReference type="FunCoup" id="Q22237">
    <property type="interactions" value="157"/>
</dbReference>
<accession>Q22237</accession>
<dbReference type="Bgee" id="WBGene00011484">
    <property type="expression patterns" value="Expressed in embryo and 4 other cell types or tissues"/>
</dbReference>
<feature type="domain" description="SXP/RAL-2 family protein Ani s 5-like cation-binding" evidence="3">
    <location>
        <begin position="50"/>
        <end position="156"/>
    </location>
</feature>
<dbReference type="DIP" id="DIP-26818N"/>
<dbReference type="PaxDb" id="6239-T05E11.8"/>
<dbReference type="Proteomes" id="UP000001940">
    <property type="component" value="Chromosome IV"/>
</dbReference>